<proteinExistence type="predicted"/>
<organism evidence="2 3">
    <name type="scientific">Onchocerca flexuosa</name>
    <dbReference type="NCBI Taxonomy" id="387005"/>
    <lineage>
        <taxon>Eukaryota</taxon>
        <taxon>Metazoa</taxon>
        <taxon>Ecdysozoa</taxon>
        <taxon>Nematoda</taxon>
        <taxon>Chromadorea</taxon>
        <taxon>Rhabditida</taxon>
        <taxon>Spirurina</taxon>
        <taxon>Spiruromorpha</taxon>
        <taxon>Filarioidea</taxon>
        <taxon>Onchocercidae</taxon>
        <taxon>Onchocerca</taxon>
    </lineage>
</organism>
<dbReference type="Proteomes" id="UP000242913">
    <property type="component" value="Unassembled WGS sequence"/>
</dbReference>
<feature type="compositionally biased region" description="Polar residues" evidence="1">
    <location>
        <begin position="29"/>
        <end position="38"/>
    </location>
</feature>
<feature type="region of interest" description="Disordered" evidence="1">
    <location>
        <begin position="1"/>
        <end position="44"/>
    </location>
</feature>
<dbReference type="AlphaFoldDB" id="A0A238BK62"/>
<reference evidence="2 3" key="1">
    <citation type="submission" date="2015-12" db="EMBL/GenBank/DDBJ databases">
        <title>Draft genome of the nematode, Onchocerca flexuosa.</title>
        <authorList>
            <person name="Mitreva M."/>
        </authorList>
    </citation>
    <scope>NUCLEOTIDE SEQUENCE [LARGE SCALE GENOMIC DNA]</scope>
    <source>
        <strain evidence="2">Red Deer</strain>
    </source>
</reference>
<gene>
    <name evidence="2" type="ORF">X798_07977</name>
</gene>
<sequence length="137" mass="15370">MISTDNHDEGKSIKRRKNGTKKGIKLEIAQTQESNQTEGKSKDQVGTVGYVLNDDITETGSSRSKSYQIPTTNAFSARKIRQIDWVRVLARHQSKMCSFIRSPLQFPAIFHSYVTSDSLAKFVDVTLYQLQGASHCS</sequence>
<feature type="compositionally biased region" description="Basic residues" evidence="1">
    <location>
        <begin position="13"/>
        <end position="23"/>
    </location>
</feature>
<evidence type="ECO:0000313" key="3">
    <source>
        <dbReference type="Proteomes" id="UP000242913"/>
    </source>
</evidence>
<keyword evidence="3" id="KW-1185">Reference proteome</keyword>
<protein>
    <submittedName>
        <fullName evidence="2">Uncharacterized protein</fullName>
    </submittedName>
</protein>
<dbReference type="EMBL" id="KZ271546">
    <property type="protein sequence ID" value="OZC05040.1"/>
    <property type="molecule type" value="Genomic_DNA"/>
</dbReference>
<feature type="compositionally biased region" description="Basic and acidic residues" evidence="1">
    <location>
        <begin position="1"/>
        <end position="12"/>
    </location>
</feature>
<accession>A0A238BK62</accession>
<evidence type="ECO:0000256" key="1">
    <source>
        <dbReference type="SAM" id="MobiDB-lite"/>
    </source>
</evidence>
<name>A0A238BK62_9BILA</name>
<evidence type="ECO:0000313" key="2">
    <source>
        <dbReference type="EMBL" id="OZC05040.1"/>
    </source>
</evidence>